<name>A0A1B2HBY1_9PSEU</name>
<organism evidence="1 2">
    <name type="scientific">Lentzea guizhouensis</name>
    <dbReference type="NCBI Taxonomy" id="1586287"/>
    <lineage>
        <taxon>Bacteria</taxon>
        <taxon>Bacillati</taxon>
        <taxon>Actinomycetota</taxon>
        <taxon>Actinomycetes</taxon>
        <taxon>Pseudonocardiales</taxon>
        <taxon>Pseudonocardiaceae</taxon>
        <taxon>Lentzea</taxon>
    </lineage>
</organism>
<evidence type="ECO:0000313" key="1">
    <source>
        <dbReference type="EMBL" id="ANZ35212.1"/>
    </source>
</evidence>
<dbReference type="Proteomes" id="UP000093053">
    <property type="component" value="Chromosome"/>
</dbReference>
<sequence>MMLNVSRRQSRQIELLTPAHHEAGHAVILVDGGISVESVQLFKSERGASRPYWGHVSTGLEVEECSRQQLEVCGVCAFAGAEAEAFYLMLVGFTQAEALDLAYSGAEDDLATLFREVLPRLRLQPEYLRSSAANAVHAQWPRIERIAAVLAVRMQVGPRDLG</sequence>
<proteinExistence type="predicted"/>
<dbReference type="KEGG" id="led:BBK82_03140"/>
<dbReference type="STRING" id="1586287.BBK82_03140"/>
<reference evidence="1 2" key="1">
    <citation type="submission" date="2016-07" db="EMBL/GenBank/DDBJ databases">
        <title>Complete genome sequence of the Lentzea guizhouensis DHS C013.</title>
        <authorList>
            <person name="Cao C."/>
        </authorList>
    </citation>
    <scope>NUCLEOTIDE SEQUENCE [LARGE SCALE GENOMIC DNA]</scope>
    <source>
        <strain evidence="1 2">DHS C013</strain>
    </source>
</reference>
<keyword evidence="2" id="KW-1185">Reference proteome</keyword>
<dbReference type="OrthoDB" id="448792at2"/>
<accession>A0A1B2HBY1</accession>
<gene>
    <name evidence="1" type="ORF">BBK82_03140</name>
</gene>
<protein>
    <recommendedName>
        <fullName evidence="3">Peptidase M41 domain-containing protein</fullName>
    </recommendedName>
</protein>
<evidence type="ECO:0000313" key="2">
    <source>
        <dbReference type="Proteomes" id="UP000093053"/>
    </source>
</evidence>
<dbReference type="AlphaFoldDB" id="A0A1B2HBY1"/>
<dbReference type="EMBL" id="CP016793">
    <property type="protein sequence ID" value="ANZ35212.1"/>
    <property type="molecule type" value="Genomic_DNA"/>
</dbReference>
<evidence type="ECO:0008006" key="3">
    <source>
        <dbReference type="Google" id="ProtNLM"/>
    </source>
</evidence>